<protein>
    <submittedName>
        <fullName evidence="6">MerR family transcriptional regulator</fullName>
    </submittedName>
</protein>
<feature type="domain" description="HTH merR-type" evidence="5">
    <location>
        <begin position="1"/>
        <end position="72"/>
    </location>
</feature>
<sequence length="271" mass="30818">MTRDRSIGEVAALTGLSIRSLRHLETKNLIRPRRSEAGRRVYGEADMQRITRVLLLRQAGYRLTEISSVMIAPSLDARSLVESQILHLGARHRQLGLMLRRLEETLILLDTRDAPDADRLCSLINEAQTIMTRNELKTVASQYFTEAEWERWQTLGAELFPDSERSRYERDWSELIAQVEAAIDRGVEPGSAQARTLLDRWMALQAPMVEALGREHWVKAAKMYENIESWESDTVKAPFSAAVYRFMAETGRIVREAAPACKPRLVPRSGG</sequence>
<evidence type="ECO:0000259" key="5">
    <source>
        <dbReference type="PROSITE" id="PS50937"/>
    </source>
</evidence>
<dbReference type="Gene3D" id="1.10.1660.10">
    <property type="match status" value="1"/>
</dbReference>
<dbReference type="PANTHER" id="PTHR30204:SF69">
    <property type="entry name" value="MERR-FAMILY TRANSCRIPTIONAL REGULATOR"/>
    <property type="match status" value="1"/>
</dbReference>
<dbReference type="PRINTS" id="PR00040">
    <property type="entry name" value="HTHMERR"/>
</dbReference>
<keyword evidence="4" id="KW-0804">Transcription</keyword>
<organism evidence="6 7">
    <name type="scientific">Asaia lannensis NBRC 102526</name>
    <dbReference type="NCBI Taxonomy" id="1307926"/>
    <lineage>
        <taxon>Bacteria</taxon>
        <taxon>Pseudomonadati</taxon>
        <taxon>Pseudomonadota</taxon>
        <taxon>Alphaproteobacteria</taxon>
        <taxon>Acetobacterales</taxon>
        <taxon>Acetobacteraceae</taxon>
        <taxon>Asaia</taxon>
    </lineage>
</organism>
<gene>
    <name evidence="6" type="ORF">NF685_03185</name>
</gene>
<accession>A0ABT1CDU5</accession>
<dbReference type="PROSITE" id="PS50937">
    <property type="entry name" value="HTH_MERR_2"/>
    <property type="match status" value="1"/>
</dbReference>
<reference evidence="6 7" key="1">
    <citation type="submission" date="2022-06" db="EMBL/GenBank/DDBJ databases">
        <title>Whole-genome of Asaia lannensis strain LMG 27011T.</title>
        <authorList>
            <person name="Sombolestani A."/>
        </authorList>
    </citation>
    <scope>NUCLEOTIDE SEQUENCE [LARGE SCALE GENOMIC DNA]</scope>
    <source>
        <strain evidence="6 7">NBRC 102526</strain>
    </source>
</reference>
<dbReference type="CDD" id="cd01106">
    <property type="entry name" value="HTH_TipAL-Mta"/>
    <property type="match status" value="1"/>
</dbReference>
<dbReference type="InterPro" id="IPR047057">
    <property type="entry name" value="MerR_fam"/>
</dbReference>
<proteinExistence type="predicted"/>
<evidence type="ECO:0000313" key="6">
    <source>
        <dbReference type="EMBL" id="MCO6159032.1"/>
    </source>
</evidence>
<dbReference type="InterPro" id="IPR009061">
    <property type="entry name" value="DNA-bd_dom_put_sf"/>
</dbReference>
<keyword evidence="7" id="KW-1185">Reference proteome</keyword>
<dbReference type="InterPro" id="IPR000551">
    <property type="entry name" value="MerR-type_HTH_dom"/>
</dbReference>
<dbReference type="SMART" id="SM00422">
    <property type="entry name" value="HTH_MERR"/>
    <property type="match status" value="1"/>
</dbReference>
<dbReference type="Proteomes" id="UP001523401">
    <property type="component" value="Unassembled WGS sequence"/>
</dbReference>
<evidence type="ECO:0000256" key="2">
    <source>
        <dbReference type="ARBA" id="ARBA00023015"/>
    </source>
</evidence>
<dbReference type="RefSeq" id="WP_252848574.1">
    <property type="nucleotide sequence ID" value="NZ_BAPW01000012.1"/>
</dbReference>
<dbReference type="PANTHER" id="PTHR30204">
    <property type="entry name" value="REDOX-CYCLING DRUG-SENSING TRANSCRIPTIONAL ACTIVATOR SOXR"/>
    <property type="match status" value="1"/>
</dbReference>
<evidence type="ECO:0000256" key="3">
    <source>
        <dbReference type="ARBA" id="ARBA00023125"/>
    </source>
</evidence>
<keyword evidence="2" id="KW-0805">Transcription regulation</keyword>
<keyword evidence="3" id="KW-0238">DNA-binding</keyword>
<comment type="caution">
    <text evidence="6">The sequence shown here is derived from an EMBL/GenBank/DDBJ whole genome shotgun (WGS) entry which is preliminary data.</text>
</comment>
<evidence type="ECO:0000256" key="4">
    <source>
        <dbReference type="ARBA" id="ARBA00023163"/>
    </source>
</evidence>
<evidence type="ECO:0000256" key="1">
    <source>
        <dbReference type="ARBA" id="ARBA00022491"/>
    </source>
</evidence>
<evidence type="ECO:0000313" key="7">
    <source>
        <dbReference type="Proteomes" id="UP001523401"/>
    </source>
</evidence>
<keyword evidence="1" id="KW-0678">Repressor</keyword>
<dbReference type="Pfam" id="PF13411">
    <property type="entry name" value="MerR_1"/>
    <property type="match status" value="1"/>
</dbReference>
<dbReference type="Pfam" id="PF07739">
    <property type="entry name" value="TipAS"/>
    <property type="match status" value="1"/>
</dbReference>
<name>A0ABT1CDU5_9PROT</name>
<dbReference type="InterPro" id="IPR012925">
    <property type="entry name" value="TipAS_dom"/>
</dbReference>
<dbReference type="EMBL" id="JAMXQU010000002">
    <property type="protein sequence ID" value="MCO6159032.1"/>
    <property type="molecule type" value="Genomic_DNA"/>
</dbReference>
<dbReference type="SUPFAM" id="SSF46955">
    <property type="entry name" value="Putative DNA-binding domain"/>
    <property type="match status" value="1"/>
</dbReference>